<sequence>MSTNNFKPFGIGSGANVISQADYEALAALTFGFQSGKASSAQINKALRQGTVMASVLAQFISDSAFVDVLDDGNTALVLSSLKSAVTGRLLAVKSFTSSGTYTKTPGSNHIRVRVWGGGGGGANTATSGQAAGGGCGGGYAEGFFSTTEITTLAVTVGAGGVNVAAGVTGSGGAGGQSSFGSIITATGGTGSIQTSGGGVGSGGNIINFTANISQGSLTPGVAGLGGASFSSSTAAPHINLKGDDGSFPGGGGAGGNNSYASGKGASGYVTVEEYA</sequence>
<accession>A0ABS6L6R5</accession>
<name>A0ABS6L6R5_9GAMM</name>
<keyword evidence="3" id="KW-1185">Reference proteome</keyword>
<evidence type="ECO:0000313" key="2">
    <source>
        <dbReference type="EMBL" id="MBU9837519.1"/>
    </source>
</evidence>
<comment type="caution">
    <text evidence="2">The sequence shown here is derived from an EMBL/GenBank/DDBJ whole genome shotgun (WGS) entry which is preliminary data.</text>
</comment>
<dbReference type="EMBL" id="JAFMOU010000072">
    <property type="protein sequence ID" value="MBU9837519.1"/>
    <property type="molecule type" value="Genomic_DNA"/>
</dbReference>
<evidence type="ECO:0000259" key="1">
    <source>
        <dbReference type="Pfam" id="PF21722"/>
    </source>
</evidence>
<gene>
    <name evidence="2" type="ORF">J1786_22235</name>
</gene>
<organism evidence="2 3">
    <name type="scientific">Rahnella perminowiae</name>
    <dbReference type="NCBI Taxonomy" id="2816244"/>
    <lineage>
        <taxon>Bacteria</taxon>
        <taxon>Pseudomonadati</taxon>
        <taxon>Pseudomonadota</taxon>
        <taxon>Gammaproteobacteria</taxon>
        <taxon>Enterobacterales</taxon>
        <taxon>Yersiniaceae</taxon>
        <taxon>Rahnella</taxon>
    </lineage>
</organism>
<feature type="domain" description="Glycine-rich" evidence="1">
    <location>
        <begin position="97"/>
        <end position="268"/>
    </location>
</feature>
<dbReference type="Proteomes" id="UP000699865">
    <property type="component" value="Unassembled WGS sequence"/>
</dbReference>
<reference evidence="2 3" key="1">
    <citation type="submission" date="2021-03" db="EMBL/GenBank/DDBJ databases">
        <title>Five novel Rahnella species.</title>
        <authorList>
            <person name="Brady C."/>
            <person name="Asselin J."/>
            <person name="Beer S."/>
            <person name="Bruberg M.B."/>
            <person name="Crampton B."/>
            <person name="Venter S."/>
            <person name="Arnold D."/>
            <person name="Denman S."/>
        </authorList>
    </citation>
    <scope>NUCLEOTIDE SEQUENCE [LARGE SCALE GENOMIC DNA]</scope>
    <source>
        <strain evidence="2 3">L72c</strain>
    </source>
</reference>
<protein>
    <recommendedName>
        <fullName evidence="1">Glycine-rich domain-containing protein</fullName>
    </recommendedName>
</protein>
<dbReference type="InterPro" id="IPR049304">
    <property type="entry name" value="Gly_rich_dom"/>
</dbReference>
<evidence type="ECO:0000313" key="3">
    <source>
        <dbReference type="Proteomes" id="UP000699865"/>
    </source>
</evidence>
<dbReference type="Pfam" id="PF21722">
    <property type="entry name" value="Gly_rich_2"/>
    <property type="match status" value="1"/>
</dbReference>
<proteinExistence type="predicted"/>